<dbReference type="OrthoDB" id="9799173at2"/>
<keyword evidence="3" id="KW-1185">Reference proteome</keyword>
<dbReference type="KEGG" id="tje:TJEJU_4050"/>
<dbReference type="Proteomes" id="UP000215214">
    <property type="component" value="Chromosome TJEJU"/>
</dbReference>
<accession>A0A238UGZ9</accession>
<organism evidence="2 3">
    <name type="scientific">Tenacibaculum jejuense</name>
    <dbReference type="NCBI Taxonomy" id="584609"/>
    <lineage>
        <taxon>Bacteria</taxon>
        <taxon>Pseudomonadati</taxon>
        <taxon>Bacteroidota</taxon>
        <taxon>Flavobacteriia</taxon>
        <taxon>Flavobacteriales</taxon>
        <taxon>Flavobacteriaceae</taxon>
        <taxon>Tenacibaculum</taxon>
    </lineage>
</organism>
<dbReference type="Pfam" id="PF13274">
    <property type="entry name" value="SocA_Panacea"/>
    <property type="match status" value="1"/>
</dbReference>
<evidence type="ECO:0000313" key="3">
    <source>
        <dbReference type="Proteomes" id="UP000215214"/>
    </source>
</evidence>
<protein>
    <recommendedName>
        <fullName evidence="1">Antitoxin SocA-like Panacea domain-containing protein</fullName>
    </recommendedName>
</protein>
<name>A0A238UGZ9_9FLAO</name>
<evidence type="ECO:0000259" key="1">
    <source>
        <dbReference type="Pfam" id="PF13274"/>
    </source>
</evidence>
<dbReference type="InterPro" id="IPR025272">
    <property type="entry name" value="SocA_Panacea"/>
</dbReference>
<sequence>MSLHLYKQHSIKGMGTASSVANEFISLAKQHNVGLTNMKLVKLMYIAQGLSLSLLERPIFKDDTIEAWKYGPVVPSIYHEFKHFKSDPITSKSMALENEWDSPYEPTLTDEEDKKIVRLTWKLYRDTSSQELVTSTHRPGTPWSLTYRYGENRVIGNRLIKKYYDEFVVNLRKYLRSA</sequence>
<dbReference type="AlphaFoldDB" id="A0A238UGZ9"/>
<proteinExistence type="predicted"/>
<gene>
    <name evidence="2" type="ORF">TJEJU_4050</name>
</gene>
<evidence type="ECO:0000313" key="2">
    <source>
        <dbReference type="EMBL" id="SNR17674.1"/>
    </source>
</evidence>
<feature type="domain" description="Antitoxin SocA-like Panacea" evidence="1">
    <location>
        <begin position="40"/>
        <end position="143"/>
    </location>
</feature>
<reference evidence="2 3" key="1">
    <citation type="submission" date="2017-07" db="EMBL/GenBank/DDBJ databases">
        <authorList>
            <person name="Sun Z.S."/>
            <person name="Albrecht U."/>
            <person name="Echele G."/>
            <person name="Lee C.C."/>
        </authorList>
    </citation>
    <scope>NUCLEOTIDE SEQUENCE [LARGE SCALE GENOMIC DNA]</scope>
    <source>
        <strain evidence="3">type strain: KCTC 22618</strain>
    </source>
</reference>
<dbReference type="RefSeq" id="WP_162288588.1">
    <property type="nucleotide sequence ID" value="NZ_LT899436.1"/>
</dbReference>
<dbReference type="EMBL" id="LT899436">
    <property type="protein sequence ID" value="SNR17674.1"/>
    <property type="molecule type" value="Genomic_DNA"/>
</dbReference>